<accession>A0ABR1JWE4</accession>
<sequence length="534" mass="59780">MHYAKWVFRLAVLSLTFMALLILSFTVQVQDTPTKGVSYLIDRSNHFIHEIVPSPYPYKIPFIDRSILAKLDAIERHELPIRISDSSYLHSAGFQRLLEICQNRTTPCRFLLATRIAEQESKARQHLIGLTQLAAKLDRILVLPNAGKSRLGLCTSWTFETYYHSEAFVDLLRSRGTEVTDLKSFLSWIFYKTQQSSPSSAQIVSLTSGSRQLYTSEPVTYLHQDVEVSLYPRHIVSYSDFPYCLEAQLPGLNLDAFAPILIQLQKGKRLVGDSIVAALRSEDFQKIAFIKPNESNSSLEPDILLIDWGLRHPLFPPSMDDRVDYSPNLVQLAKHLGPSDPYLAIHWRMESVPPEFLPDCAHSLVHLLSSTLQNPALSDGIQTIWFASDYPYPISSLSPDLPAITSTMISKSSTFRDFGPKHTEAIQILLDAFRPSGELDKFKITDLHQARNGLDFDVGGGFEGSLGLRVGVDPDVLQDSGVLGIVDKLVGMEAAFFVSGAKGCGRASSFTKQIIDAREKGNSSRLRNVVDFFW</sequence>
<evidence type="ECO:0000313" key="2">
    <source>
        <dbReference type="Proteomes" id="UP001498398"/>
    </source>
</evidence>
<dbReference type="EMBL" id="JBANRG010000006">
    <property type="protein sequence ID" value="KAK7465433.1"/>
    <property type="molecule type" value="Genomic_DNA"/>
</dbReference>
<dbReference type="Gene3D" id="3.40.50.11350">
    <property type="match status" value="1"/>
</dbReference>
<name>A0ABR1JWE4_9AGAR</name>
<comment type="caution">
    <text evidence="1">The sequence shown here is derived from an EMBL/GenBank/DDBJ whole genome shotgun (WGS) entry which is preliminary data.</text>
</comment>
<reference evidence="1 2" key="1">
    <citation type="submission" date="2024-01" db="EMBL/GenBank/DDBJ databases">
        <title>A draft genome for the cacao thread blight pathogen Marasmiellus scandens.</title>
        <authorList>
            <person name="Baruah I.K."/>
            <person name="Leung J."/>
            <person name="Bukari Y."/>
            <person name="Amoako-Attah I."/>
            <person name="Meinhardt L.W."/>
            <person name="Bailey B.A."/>
            <person name="Cohen S.P."/>
        </authorList>
    </citation>
    <scope>NUCLEOTIDE SEQUENCE [LARGE SCALE GENOMIC DNA]</scope>
    <source>
        <strain evidence="1 2">GH-19</strain>
    </source>
</reference>
<dbReference type="Proteomes" id="UP001498398">
    <property type="component" value="Unassembled WGS sequence"/>
</dbReference>
<protein>
    <submittedName>
        <fullName evidence="1">Uncharacterized protein</fullName>
    </submittedName>
</protein>
<keyword evidence="2" id="KW-1185">Reference proteome</keyword>
<gene>
    <name evidence="1" type="ORF">VKT23_005411</name>
</gene>
<proteinExistence type="predicted"/>
<evidence type="ECO:0000313" key="1">
    <source>
        <dbReference type="EMBL" id="KAK7465433.1"/>
    </source>
</evidence>
<organism evidence="1 2">
    <name type="scientific">Marasmiellus scandens</name>
    <dbReference type="NCBI Taxonomy" id="2682957"/>
    <lineage>
        <taxon>Eukaryota</taxon>
        <taxon>Fungi</taxon>
        <taxon>Dikarya</taxon>
        <taxon>Basidiomycota</taxon>
        <taxon>Agaricomycotina</taxon>
        <taxon>Agaricomycetes</taxon>
        <taxon>Agaricomycetidae</taxon>
        <taxon>Agaricales</taxon>
        <taxon>Marasmiineae</taxon>
        <taxon>Omphalotaceae</taxon>
        <taxon>Marasmiellus</taxon>
    </lineage>
</organism>